<organism evidence="2 3">
    <name type="scientific">Sphaerobolus stellatus (strain SS14)</name>
    <dbReference type="NCBI Taxonomy" id="990650"/>
    <lineage>
        <taxon>Eukaryota</taxon>
        <taxon>Fungi</taxon>
        <taxon>Dikarya</taxon>
        <taxon>Basidiomycota</taxon>
        <taxon>Agaricomycotina</taxon>
        <taxon>Agaricomycetes</taxon>
        <taxon>Phallomycetidae</taxon>
        <taxon>Geastrales</taxon>
        <taxon>Sphaerobolaceae</taxon>
        <taxon>Sphaerobolus</taxon>
    </lineage>
</organism>
<gene>
    <name evidence="2" type="ORF">M422DRAFT_266779</name>
</gene>
<evidence type="ECO:0000313" key="3">
    <source>
        <dbReference type="Proteomes" id="UP000054279"/>
    </source>
</evidence>
<evidence type="ECO:0000313" key="2">
    <source>
        <dbReference type="EMBL" id="KIJ31530.1"/>
    </source>
</evidence>
<name>A0A0C9V222_SPHS4</name>
<dbReference type="HOGENOM" id="CLU_1230578_0_0_1"/>
<feature type="region of interest" description="Disordered" evidence="1">
    <location>
        <begin position="1"/>
        <end position="20"/>
    </location>
</feature>
<keyword evidence="3" id="KW-1185">Reference proteome</keyword>
<sequence length="225" mass="24443">MENRPLDLNVHDPKSPELAMPVANGRVDASECLAMRARDATDAKNTPLHRKASDAVSALKTPIAPGTLSSVESALLPPHIDSDKSRFRADMTTVSLFLSRLLEWEIEMNSIKSALLKIWEDKHAVLYAQARQTSGEDQEHPSSRPSNGSSVRTEENDTPESKSLQPDHSDIDLGGMPGFDIFSDMTALFPWDSSMSGSGSWDVSWGLGDVSMDTLAGEMGSTATR</sequence>
<accession>A0A0C9V222</accession>
<dbReference type="EMBL" id="KN837241">
    <property type="protein sequence ID" value="KIJ31530.1"/>
    <property type="molecule type" value="Genomic_DNA"/>
</dbReference>
<feature type="compositionally biased region" description="Basic and acidic residues" evidence="1">
    <location>
        <begin position="1"/>
        <end position="15"/>
    </location>
</feature>
<protein>
    <submittedName>
        <fullName evidence="2">Uncharacterized protein</fullName>
    </submittedName>
</protein>
<feature type="region of interest" description="Disordered" evidence="1">
    <location>
        <begin position="131"/>
        <end position="170"/>
    </location>
</feature>
<dbReference type="AlphaFoldDB" id="A0A0C9V222"/>
<reference evidence="2 3" key="1">
    <citation type="submission" date="2014-06" db="EMBL/GenBank/DDBJ databases">
        <title>Evolutionary Origins and Diversification of the Mycorrhizal Mutualists.</title>
        <authorList>
            <consortium name="DOE Joint Genome Institute"/>
            <consortium name="Mycorrhizal Genomics Consortium"/>
            <person name="Kohler A."/>
            <person name="Kuo A."/>
            <person name="Nagy L.G."/>
            <person name="Floudas D."/>
            <person name="Copeland A."/>
            <person name="Barry K.W."/>
            <person name="Cichocki N."/>
            <person name="Veneault-Fourrey C."/>
            <person name="LaButti K."/>
            <person name="Lindquist E.A."/>
            <person name="Lipzen A."/>
            <person name="Lundell T."/>
            <person name="Morin E."/>
            <person name="Murat C."/>
            <person name="Riley R."/>
            <person name="Ohm R."/>
            <person name="Sun H."/>
            <person name="Tunlid A."/>
            <person name="Henrissat B."/>
            <person name="Grigoriev I.V."/>
            <person name="Hibbett D.S."/>
            <person name="Martin F."/>
        </authorList>
    </citation>
    <scope>NUCLEOTIDE SEQUENCE [LARGE SCALE GENOMIC DNA]</scope>
    <source>
        <strain evidence="2 3">SS14</strain>
    </source>
</reference>
<proteinExistence type="predicted"/>
<evidence type="ECO:0000256" key="1">
    <source>
        <dbReference type="SAM" id="MobiDB-lite"/>
    </source>
</evidence>
<dbReference type="Proteomes" id="UP000054279">
    <property type="component" value="Unassembled WGS sequence"/>
</dbReference>